<sequence length="168" mass="19291">MIIVISVVFQNITTLQLPVDDNIERNDEELMNVDVQSKNVADEQKIAESEVAAVDDQKDLIQQEDKDVLDDETHQKIVIKCVSQVKVGKKYRKGKRCNKDKDNTSDDESTTTVNSQTDKPVIPVGDTAESLEPPKTDVESEPGDVDFQDFKSNRGKESQYYYYYYYYY</sequence>
<keyword evidence="3" id="KW-1185">Reference proteome</keyword>
<evidence type="ECO:0000256" key="1">
    <source>
        <dbReference type="SAM" id="MobiDB-lite"/>
    </source>
</evidence>
<evidence type="ECO:0000313" key="2">
    <source>
        <dbReference type="EMBL" id="VDD94000.1"/>
    </source>
</evidence>
<evidence type="ECO:0000313" key="4">
    <source>
        <dbReference type="WBParaSite" id="EVEC_0000932501-mRNA-1"/>
    </source>
</evidence>
<accession>A0A0N4VF31</accession>
<protein>
    <submittedName>
        <fullName evidence="2 4">Uncharacterized protein</fullName>
    </submittedName>
</protein>
<name>A0A0N4VF31_ENTVE</name>
<dbReference type="EMBL" id="UXUI01009590">
    <property type="protein sequence ID" value="VDD94000.1"/>
    <property type="molecule type" value="Genomic_DNA"/>
</dbReference>
<gene>
    <name evidence="2" type="ORF">EVEC_LOCUS8751</name>
</gene>
<organism evidence="4">
    <name type="scientific">Enterobius vermicularis</name>
    <name type="common">Human pinworm</name>
    <dbReference type="NCBI Taxonomy" id="51028"/>
    <lineage>
        <taxon>Eukaryota</taxon>
        <taxon>Metazoa</taxon>
        <taxon>Ecdysozoa</taxon>
        <taxon>Nematoda</taxon>
        <taxon>Chromadorea</taxon>
        <taxon>Rhabditida</taxon>
        <taxon>Spirurina</taxon>
        <taxon>Oxyuridomorpha</taxon>
        <taxon>Oxyuroidea</taxon>
        <taxon>Oxyuridae</taxon>
        <taxon>Enterobius</taxon>
    </lineage>
</organism>
<reference evidence="4" key="1">
    <citation type="submission" date="2017-02" db="UniProtKB">
        <authorList>
            <consortium name="WormBaseParasite"/>
        </authorList>
    </citation>
    <scope>IDENTIFICATION</scope>
</reference>
<feature type="region of interest" description="Disordered" evidence="1">
    <location>
        <begin position="93"/>
        <end position="151"/>
    </location>
</feature>
<dbReference type="WBParaSite" id="EVEC_0000932501-mRNA-1">
    <property type="protein sequence ID" value="EVEC_0000932501-mRNA-1"/>
    <property type="gene ID" value="EVEC_0000932501"/>
</dbReference>
<dbReference type="Proteomes" id="UP000274131">
    <property type="component" value="Unassembled WGS sequence"/>
</dbReference>
<proteinExistence type="predicted"/>
<evidence type="ECO:0000313" key="3">
    <source>
        <dbReference type="Proteomes" id="UP000274131"/>
    </source>
</evidence>
<dbReference type="AlphaFoldDB" id="A0A0N4VF31"/>
<reference evidence="2 3" key="2">
    <citation type="submission" date="2018-10" db="EMBL/GenBank/DDBJ databases">
        <authorList>
            <consortium name="Pathogen Informatics"/>
        </authorList>
    </citation>
    <scope>NUCLEOTIDE SEQUENCE [LARGE SCALE GENOMIC DNA]</scope>
</reference>